<sequence>MTDKAEASAEETPFRWRNCRADIEAWRHSITVELYLNDVVLPALETIATKAVRVGQSDIPGAPFAQGDLEMVLTEAKLAFGLSIQSIWERQFRAYLKTCARELRPDAGLEDKLEKASWSELTARFGTLRGIRLEAFPSYPALDTLHHLGNACRHGDGDSAKQLARRCPDLWRTYPPMSDVFGAIDPPAKTVALIDLPVARLQEFVAAVAAFWRDAGYIYNESLESKSEHLERHLEQERRERMWRPTAALAITARR</sequence>
<dbReference type="AlphaFoldDB" id="A0A2X1AF77"/>
<dbReference type="RefSeq" id="WP_128115280.1">
    <property type="nucleotide sequence ID" value="NZ_UAQM01000002.1"/>
</dbReference>
<gene>
    <name evidence="1" type="ORF">NCTC11165_00998</name>
</gene>
<dbReference type="EMBL" id="UAQM01000002">
    <property type="protein sequence ID" value="SPU43037.1"/>
    <property type="molecule type" value="Genomic_DNA"/>
</dbReference>
<proteinExistence type="predicted"/>
<evidence type="ECO:0000313" key="2">
    <source>
        <dbReference type="Proteomes" id="UP000250358"/>
    </source>
</evidence>
<evidence type="ECO:0000313" key="1">
    <source>
        <dbReference type="EMBL" id="SPU43037.1"/>
    </source>
</evidence>
<accession>A0A2X1AF77</accession>
<dbReference type="Proteomes" id="UP000250358">
    <property type="component" value="Unassembled WGS sequence"/>
</dbReference>
<name>A0A2X1AF77_BREDI</name>
<protein>
    <submittedName>
        <fullName evidence="1">Uncharacterized protein</fullName>
    </submittedName>
</protein>
<reference evidence="1 2" key="1">
    <citation type="submission" date="2018-06" db="EMBL/GenBank/DDBJ databases">
        <authorList>
            <consortium name="Pathogen Informatics"/>
            <person name="Doyle S."/>
        </authorList>
    </citation>
    <scope>NUCLEOTIDE SEQUENCE [LARGE SCALE GENOMIC DNA]</scope>
    <source>
        <strain evidence="1 2">NCTC11165</strain>
    </source>
</reference>
<organism evidence="1 2">
    <name type="scientific">Brevundimonas diminuta</name>
    <name type="common">Pseudomonas diminuta</name>
    <dbReference type="NCBI Taxonomy" id="293"/>
    <lineage>
        <taxon>Bacteria</taxon>
        <taxon>Pseudomonadati</taxon>
        <taxon>Pseudomonadota</taxon>
        <taxon>Alphaproteobacteria</taxon>
        <taxon>Caulobacterales</taxon>
        <taxon>Caulobacteraceae</taxon>
        <taxon>Brevundimonas</taxon>
    </lineage>
</organism>